<dbReference type="Proteomes" id="UP001519273">
    <property type="component" value="Unassembled WGS sequence"/>
</dbReference>
<sequence length="219" mass="25806">MAVIEGMDNMEKVLPPGQFETDKWPILHEGDVYQFEEDKWNFRLFGDVKKEVTLSFADVMNLPKTKSTVDMHCVTTWSKFGTSFEGIAFREFLNLAQLEQDVKYVKLYGYLNGNRFGYSANLPLEPLLGDDSLFVFRWKDQLHEWQDITPKHGYPLRFIPPASFYLWKGPKWASGIEFMKEDEAGYWEERGYSMTANPFKEERFAEPNFTFDDFEDYDD</sequence>
<evidence type="ECO:0000313" key="3">
    <source>
        <dbReference type="Proteomes" id="UP001519273"/>
    </source>
</evidence>
<comment type="caution">
    <text evidence="2">The sequence shown here is derived from an EMBL/GenBank/DDBJ whole genome shotgun (WGS) entry which is preliminary data.</text>
</comment>
<dbReference type="InterPro" id="IPR000572">
    <property type="entry name" value="OxRdtase_Mopterin-bd_dom"/>
</dbReference>
<dbReference type="PANTHER" id="PTHR43032:SF4">
    <property type="entry name" value="OXIDOREDUCTASE MOLYBDOPTERIN-BINDING DOMAIN-CONTAINING PROTEIN"/>
    <property type="match status" value="1"/>
</dbReference>
<evidence type="ECO:0000313" key="2">
    <source>
        <dbReference type="EMBL" id="MBP1935498.1"/>
    </source>
</evidence>
<dbReference type="PANTHER" id="PTHR43032">
    <property type="entry name" value="PROTEIN-METHIONINE-SULFOXIDE REDUCTASE"/>
    <property type="match status" value="1"/>
</dbReference>
<organism evidence="2 3">
    <name type="scientific">Paenibacillus sediminis</name>
    <dbReference type="NCBI Taxonomy" id="664909"/>
    <lineage>
        <taxon>Bacteria</taxon>
        <taxon>Bacillati</taxon>
        <taxon>Bacillota</taxon>
        <taxon>Bacilli</taxon>
        <taxon>Bacillales</taxon>
        <taxon>Paenibacillaceae</taxon>
        <taxon>Paenibacillus</taxon>
    </lineage>
</organism>
<keyword evidence="3" id="KW-1185">Reference proteome</keyword>
<dbReference type="EMBL" id="JAGGKP010000001">
    <property type="protein sequence ID" value="MBP1935498.1"/>
    <property type="molecule type" value="Genomic_DNA"/>
</dbReference>
<dbReference type="Gene3D" id="3.90.420.10">
    <property type="entry name" value="Oxidoreductase, molybdopterin-binding domain"/>
    <property type="match status" value="1"/>
</dbReference>
<evidence type="ECO:0000259" key="1">
    <source>
        <dbReference type="Pfam" id="PF00174"/>
    </source>
</evidence>
<dbReference type="InterPro" id="IPR036374">
    <property type="entry name" value="OxRdtase_Mopterin-bd_sf"/>
</dbReference>
<reference evidence="2 3" key="1">
    <citation type="submission" date="2021-03" db="EMBL/GenBank/DDBJ databases">
        <title>Genomic Encyclopedia of Type Strains, Phase IV (KMG-IV): sequencing the most valuable type-strain genomes for metagenomic binning, comparative biology and taxonomic classification.</title>
        <authorList>
            <person name="Goeker M."/>
        </authorList>
    </citation>
    <scope>NUCLEOTIDE SEQUENCE [LARGE SCALE GENOMIC DNA]</scope>
    <source>
        <strain evidence="2 3">DSM 23491</strain>
    </source>
</reference>
<dbReference type="Pfam" id="PF00174">
    <property type="entry name" value="Oxidored_molyb"/>
    <property type="match status" value="1"/>
</dbReference>
<protein>
    <submittedName>
        <fullName evidence="2">DMSO/TMAO reductase YedYZ molybdopterin-dependent catalytic subunit</fullName>
    </submittedName>
</protein>
<proteinExistence type="predicted"/>
<accession>A0ABS4GYZ4</accession>
<feature type="domain" description="Oxidoreductase molybdopterin-binding" evidence="1">
    <location>
        <begin position="30"/>
        <end position="187"/>
    </location>
</feature>
<gene>
    <name evidence="2" type="ORF">J2Z20_000359</name>
</gene>
<dbReference type="SUPFAM" id="SSF56524">
    <property type="entry name" value="Oxidoreductase molybdopterin-binding domain"/>
    <property type="match status" value="1"/>
</dbReference>
<name>A0ABS4GYZ4_9BACL</name>